<dbReference type="InterPro" id="IPR002156">
    <property type="entry name" value="RNaseH_domain"/>
</dbReference>
<evidence type="ECO:0000259" key="3">
    <source>
        <dbReference type="Pfam" id="PF13456"/>
    </source>
</evidence>
<dbReference type="HOGENOM" id="CLU_344680_0_0_1"/>
<dbReference type="Gene3D" id="3.30.420.10">
    <property type="entry name" value="Ribonuclease H-like superfamily/Ribonuclease H"/>
    <property type="match status" value="1"/>
</dbReference>
<dbReference type="InterPro" id="IPR005135">
    <property type="entry name" value="Endo/exonuclease/phosphatase"/>
</dbReference>
<organism evidence="4">
    <name type="scientific">Sorghum bicolor</name>
    <name type="common">Sorghum</name>
    <name type="synonym">Sorghum vulgare</name>
    <dbReference type="NCBI Taxonomy" id="4558"/>
    <lineage>
        <taxon>Eukaryota</taxon>
        <taxon>Viridiplantae</taxon>
        <taxon>Streptophyta</taxon>
        <taxon>Embryophyta</taxon>
        <taxon>Tracheophyta</taxon>
        <taxon>Spermatophyta</taxon>
        <taxon>Magnoliopsida</taxon>
        <taxon>Liliopsida</taxon>
        <taxon>Poales</taxon>
        <taxon>Poaceae</taxon>
        <taxon>PACMAD clade</taxon>
        <taxon>Panicoideae</taxon>
        <taxon>Andropogonodae</taxon>
        <taxon>Andropogoneae</taxon>
        <taxon>Sorghinae</taxon>
        <taxon>Sorghum</taxon>
    </lineage>
</organism>
<dbReference type="AlphaFoldDB" id="C6JRM0"/>
<dbReference type="InterPro" id="IPR012337">
    <property type="entry name" value="RNaseH-like_sf"/>
</dbReference>
<feature type="region of interest" description="Disordered" evidence="1">
    <location>
        <begin position="1"/>
        <end position="55"/>
    </location>
</feature>
<feature type="domain" description="Endonuclease/exonuclease/phosphatase" evidence="2">
    <location>
        <begin position="75"/>
        <end position="286"/>
    </location>
</feature>
<dbReference type="CDD" id="cd06222">
    <property type="entry name" value="RNase_H_like"/>
    <property type="match status" value="1"/>
</dbReference>
<dbReference type="GO" id="GO:0003676">
    <property type="term" value="F:nucleic acid binding"/>
    <property type="evidence" value="ECO:0007669"/>
    <property type="project" value="InterPro"/>
</dbReference>
<reference evidence="4" key="1">
    <citation type="journal article" date="2009" name="Nature">
        <title>The Sorghum bicolor genome and the diversification of grasses.</title>
        <authorList>
            <person name="Paterson A.H."/>
            <person name="Bowers J.E."/>
            <person name="Bruggmann R."/>
            <person name="Dubchak I."/>
            <person name="Grimwood J."/>
            <person name="Gundlach H."/>
            <person name="Haberer G."/>
            <person name="Hellsten U."/>
            <person name="Mitros T."/>
            <person name="Poliakov A."/>
            <person name="Schmutz J."/>
            <person name="Spannagl M."/>
            <person name="Tang H."/>
            <person name="Wang X."/>
            <person name="Wicker T."/>
            <person name="Bharti A.K."/>
            <person name="Chapman J."/>
            <person name="Feltus F.A."/>
            <person name="Gowik U."/>
            <person name="Grigoriev I.V."/>
            <person name="Lyons E."/>
            <person name="Maher C.A."/>
            <person name="Martis M."/>
            <person name="Narechania A."/>
            <person name="Otillar R.P."/>
            <person name="Penning B.W."/>
            <person name="Salamov A.A."/>
            <person name="Wang Y."/>
            <person name="Zhang L."/>
            <person name="Carpita N.C."/>
            <person name="Freeling M."/>
            <person name="Gingle A.R."/>
            <person name="Hash C.T."/>
            <person name="Keller B."/>
            <person name="Klein P."/>
            <person name="Kresovich S."/>
            <person name="McCann M.C."/>
            <person name="Ming R."/>
            <person name="Peterson D.G."/>
            <person name="Mehboob-ur-Rahman"/>
            <person name="Ware D."/>
            <person name="Westhoff P."/>
            <person name="Mayer K.F."/>
            <person name="Messing J."/>
            <person name="Rokhsar D.S."/>
        </authorList>
    </citation>
    <scope>NUCLEOTIDE SEQUENCE [LARGE SCALE GENOMIC DNA]</scope>
</reference>
<gene>
    <name evidence="4" type="primary">Sb0011s003210</name>
    <name evidence="4" type="ORF">SORBIDRAFT_0011s003210</name>
</gene>
<dbReference type="SUPFAM" id="SSF53098">
    <property type="entry name" value="Ribonuclease H-like"/>
    <property type="match status" value="1"/>
</dbReference>
<evidence type="ECO:0000259" key="2">
    <source>
        <dbReference type="Pfam" id="PF03372"/>
    </source>
</evidence>
<dbReference type="InterPro" id="IPR036397">
    <property type="entry name" value="RNaseH_sf"/>
</dbReference>
<dbReference type="InterPro" id="IPR044730">
    <property type="entry name" value="RNase_H-like_dom_plant"/>
</dbReference>
<dbReference type="GO" id="GO:0004523">
    <property type="term" value="F:RNA-DNA hybrid ribonuclease activity"/>
    <property type="evidence" value="ECO:0007669"/>
    <property type="project" value="InterPro"/>
</dbReference>
<feature type="compositionally biased region" description="Basic and acidic residues" evidence="1">
    <location>
        <begin position="10"/>
        <end position="25"/>
    </location>
</feature>
<protein>
    <submittedName>
        <fullName evidence="4">Uncharacterized protein</fullName>
    </submittedName>
</protein>
<dbReference type="InterPro" id="IPR036691">
    <property type="entry name" value="Endo/exonu/phosph_ase_sf"/>
</dbReference>
<dbReference type="Gene3D" id="3.60.10.10">
    <property type="entry name" value="Endonuclease/exonuclease/phosphatase"/>
    <property type="match status" value="1"/>
</dbReference>
<dbReference type="InterPro" id="IPR052929">
    <property type="entry name" value="RNase_H-like_EbsB-rel"/>
</dbReference>
<name>C6JRM0_SORBI</name>
<dbReference type="PANTHER" id="PTHR47074">
    <property type="entry name" value="BNAC02G40300D PROTEIN"/>
    <property type="match status" value="1"/>
</dbReference>
<accession>C6JRM0</accession>
<dbReference type="ExpressionAtlas" id="C6JRM0">
    <property type="expression patterns" value="baseline and differential"/>
</dbReference>
<dbReference type="Pfam" id="PF13456">
    <property type="entry name" value="RVT_3"/>
    <property type="match status" value="1"/>
</dbReference>
<evidence type="ECO:0000313" key="4">
    <source>
        <dbReference type="EMBL" id="EES20151.1"/>
    </source>
</evidence>
<dbReference type="SUPFAM" id="SSF56219">
    <property type="entry name" value="DNase I-like"/>
    <property type="match status" value="1"/>
</dbReference>
<proteinExistence type="predicted"/>
<dbReference type="PANTHER" id="PTHR47074:SF73">
    <property type="entry name" value="OS04G0448401 PROTEIN"/>
    <property type="match status" value="1"/>
</dbReference>
<feature type="domain" description="RNase H type-1" evidence="3">
    <location>
        <begin position="668"/>
        <end position="788"/>
    </location>
</feature>
<dbReference type="Pfam" id="PF03372">
    <property type="entry name" value="Exo_endo_phos"/>
    <property type="match status" value="1"/>
</dbReference>
<evidence type="ECO:0000256" key="1">
    <source>
        <dbReference type="SAM" id="MobiDB-lite"/>
    </source>
</evidence>
<sequence length="821" mass="92821">MEVQSPLKNDGGRKKVIEDEKERGASRHLNLQEVDGQHSYPRKRKSKVASTATLTPGLDLPPGAMLALVPPPPGTMNVLSLNCRGCGRPEAVQEIHQLVVEKKPAVVFLMETRMGEEKALGLARRLGFQNAIVVKSEGLSGGLMLMWHGNVMVAELTKSRSHIDVILSCDHLKISHWRLTGFYGEPRWERRRESWYLLRFLRAQSSDPWLCLGDFNEVLAMEEQMGANEREMWQVTAFQDVVNDCALTDLGFHGLPYTWDNRQEGGRNVKVRLDRALGDNKFMELLGGSEVFHLPTTESDHAGLLVEVRHQEPGAQTRRRRHKPFRYENMWKTRGDYHEFVNRTWDPGPGSANLSTVANALSALQGSFKSWDRDIFGSVTKKVKELRAKLEEERRHTLYRGPTDRERSIMAQLTEVLAREEVMAKQRSRITWLREGDRKTEFFQAKAKPRSKTNRIKLLMDVDGHVFTDQEDLERLTGDFYQRLFSAQDELLPDLVCKHVPRKVTPVMCELLGAPFSEQEVEEALFCMAPNKAPGVDGFNAGFFQTHWDLIKGAILHGRDVLARGLIKRVGPRNISIWEDNWIPGVRPLKPLVRMPRTTVERVRDLFISGTRVWNEAVVFGSFMVLEVAEVLKIKPSTLIEEDLAPVMRPAPAKAKWEKPSPGWFKINTDAGFDRESNSGSAGVVIRNEAGLVAGGSARWIENVPDTLTAEAMAAREGLELVVELGLDRVILEVDCQELSKLLLSQNSISSCIEGLCFDIIELGKMFSEFCIRWVRRDANSVANFCASIVSPTDRCHFWFDNVPGWLVVLADAHCNLAMNQ</sequence>
<dbReference type="EMBL" id="GL002605">
    <property type="protein sequence ID" value="EES20151.1"/>
    <property type="molecule type" value="Genomic_DNA"/>
</dbReference>